<organism evidence="3 4">
    <name type="scientific">Novosphingobium chloroacetimidivorans</name>
    <dbReference type="NCBI Taxonomy" id="1428314"/>
    <lineage>
        <taxon>Bacteria</taxon>
        <taxon>Pseudomonadati</taxon>
        <taxon>Pseudomonadota</taxon>
        <taxon>Alphaproteobacteria</taxon>
        <taxon>Sphingomonadales</taxon>
        <taxon>Sphingomonadaceae</taxon>
        <taxon>Novosphingobium</taxon>
    </lineage>
</organism>
<keyword evidence="1" id="KW-0175">Coiled coil</keyword>
<dbReference type="AlphaFoldDB" id="A0A7W7K979"/>
<dbReference type="PANTHER" id="PTHR34491">
    <property type="entry name" value="A-TYPE INCLUSION PROTEIN, PUTATIVE-RELATED"/>
    <property type="match status" value="1"/>
</dbReference>
<protein>
    <submittedName>
        <fullName evidence="3">Uncharacterized protein YcbK (DUF882 family)</fullName>
    </submittedName>
</protein>
<accession>A0A7W7K979</accession>
<dbReference type="InterPro" id="IPR013230">
    <property type="entry name" value="Peptidase_M15A_C"/>
</dbReference>
<evidence type="ECO:0000256" key="1">
    <source>
        <dbReference type="SAM" id="Coils"/>
    </source>
</evidence>
<dbReference type="Proteomes" id="UP000555448">
    <property type="component" value="Unassembled WGS sequence"/>
</dbReference>
<comment type="caution">
    <text evidence="3">The sequence shown here is derived from an EMBL/GenBank/DDBJ whole genome shotgun (WGS) entry which is preliminary data.</text>
</comment>
<proteinExistence type="predicted"/>
<name>A0A7W7K979_9SPHN</name>
<reference evidence="3 4" key="1">
    <citation type="submission" date="2020-08" db="EMBL/GenBank/DDBJ databases">
        <title>Functional genomics of gut bacteria from endangered species of beetles.</title>
        <authorList>
            <person name="Carlos-Shanley C."/>
        </authorList>
    </citation>
    <scope>NUCLEOTIDE SEQUENCE [LARGE SCALE GENOMIC DNA]</scope>
    <source>
        <strain evidence="3 4">S00245</strain>
    </source>
</reference>
<gene>
    <name evidence="3" type="ORF">HNO88_001575</name>
</gene>
<keyword evidence="4" id="KW-1185">Reference proteome</keyword>
<dbReference type="SUPFAM" id="SSF55166">
    <property type="entry name" value="Hedgehog/DD-peptidase"/>
    <property type="match status" value="1"/>
</dbReference>
<dbReference type="EMBL" id="JACHLR010000005">
    <property type="protein sequence ID" value="MBB4858256.1"/>
    <property type="molecule type" value="Genomic_DNA"/>
</dbReference>
<dbReference type="RefSeq" id="WP_184243769.1">
    <property type="nucleotide sequence ID" value="NZ_JACHLR010000005.1"/>
</dbReference>
<evidence type="ECO:0000259" key="2">
    <source>
        <dbReference type="Pfam" id="PF08291"/>
    </source>
</evidence>
<evidence type="ECO:0000313" key="4">
    <source>
        <dbReference type="Proteomes" id="UP000555448"/>
    </source>
</evidence>
<dbReference type="PANTHER" id="PTHR34491:SF74">
    <property type="entry name" value="DUF4456 DOMAIN-CONTAINING PROTEIN"/>
    <property type="match status" value="1"/>
</dbReference>
<dbReference type="InterPro" id="IPR009045">
    <property type="entry name" value="Zn_M74/Hedgehog-like"/>
</dbReference>
<feature type="coiled-coil region" evidence="1">
    <location>
        <begin position="884"/>
        <end position="958"/>
    </location>
</feature>
<feature type="domain" description="Peptidase M15A C-terminal" evidence="2">
    <location>
        <begin position="328"/>
        <end position="384"/>
    </location>
</feature>
<dbReference type="Gene3D" id="3.30.1380.10">
    <property type="match status" value="1"/>
</dbReference>
<feature type="coiled-coil region" evidence="1">
    <location>
        <begin position="1014"/>
        <end position="1041"/>
    </location>
</feature>
<feature type="coiled-coil region" evidence="1">
    <location>
        <begin position="438"/>
        <end position="465"/>
    </location>
</feature>
<sequence length="1125" mass="116634">MAGIQAGNAGRLSIEIVAEVARLQADMDKVRRLVKDASGDIAKSARHANDNLAGMSGGLNKASGSARGFSLQMSQVGQQVMAGTSLIQALAMQLPDVAAGMNAGTAGGSKFAAFLGGPWGIALTSAIGLAATFAVKLFDTDDAAKKAEKGQRSFVDVLSDSKSSWEQVTKAARDYADQQKNNRQITFDMIREEAAVAASNLRTAISTRQKLAAELEYFQSVATRGAQSEAGEAARSSAMRTAESLREQIAKNAAGMRDLTDAANEASIKVATAIAEMNVDPAAKTRAGYDQLEKQAKDRYKSVGQLTARLTELGKGEEAALERASQANRKHADETIKLAKVTGAEIAKALGAPITSGFRTKDVNDAVKGAKNSYHLTGQAIDIPLSVGGRPFTKAGIRAALAPLGVQIKELLGPGDKGHGDHFHIAFGVKRLAPDQVAKLETDAAEAATKAAEKAKDELERFRTDILATSYEMESALAKALLPGFLAAEQRVWDEFIATVEKSANAGVEGATDAQQAWAYWNDELRDTVDLLDDIGTSGRGLGDIAATLAGLTSGDWSGSRGPLGSLMRTLGNVQWRDPSDANGLGQIRVLRDEIVGALDKVFGGKGSFAKMMTNVLQNAGTGMAAASLVFGKQTGAQKAGSAVGGAIGGGLGKMAGDAIGKAVGGSLGKALGGMAGPLGSMLGGVLGSVVGGLFKKVKWGRVDLTSAGVSATSGNSGSSEKAALQTGNSIFNGLKDLATQLGGVLGDFGSISVGVRHGDYRVNTGGTSLKKKKGAVDFDDDAEAAAAYAMKEAIERGAITGIRNSTNNLLKAGDDLQAQLQKAMSFEGVFSELKGITDPVGAALDEVNKQFDQLRVVFKEAGATAEEYAQLEQLLSIRRQEALDKEKDALDDIRSRIAEAQGDDATVKLIARTKELKDALNDNVRAELQRLYAVEDATEAQQKLTDAQAEAAAKADQLRDAWASIGADLMDEVNRIRGLTGTDGANSFAALQGQFNAAVGAARGGDQAAAGKLANLSQSLIEAAQNAARSQQELDRVKTETAAALEGVARLAGAPATQVTGLPSGGAQSEATAAEMRETREELAAMLQQLLVALAAIAGNTAASTTILRNVTPAGDAISVAQAA</sequence>
<dbReference type="Pfam" id="PF08291">
    <property type="entry name" value="Peptidase_M15_3"/>
    <property type="match status" value="1"/>
</dbReference>
<evidence type="ECO:0000313" key="3">
    <source>
        <dbReference type="EMBL" id="MBB4858256.1"/>
    </source>
</evidence>